<protein>
    <submittedName>
        <fullName evidence="2">Uncharacterized protein</fullName>
    </submittedName>
</protein>
<reference evidence="2 3" key="1">
    <citation type="journal article" date="2020" name="Nat. Food">
        <title>A phased Vanilla planifolia genome enables genetic improvement of flavour and production.</title>
        <authorList>
            <person name="Hasing T."/>
            <person name="Tang H."/>
            <person name="Brym M."/>
            <person name="Khazi F."/>
            <person name="Huang T."/>
            <person name="Chambers A.H."/>
        </authorList>
    </citation>
    <scope>NUCLEOTIDE SEQUENCE [LARGE SCALE GENOMIC DNA]</scope>
    <source>
        <tissue evidence="2">Leaf</tissue>
    </source>
</reference>
<evidence type="ECO:0000313" key="2">
    <source>
        <dbReference type="EMBL" id="KAG0492303.1"/>
    </source>
</evidence>
<name>A0A835RUE4_VANPL</name>
<feature type="region of interest" description="Disordered" evidence="1">
    <location>
        <begin position="32"/>
        <end position="51"/>
    </location>
</feature>
<evidence type="ECO:0000256" key="1">
    <source>
        <dbReference type="SAM" id="MobiDB-lite"/>
    </source>
</evidence>
<dbReference type="AlphaFoldDB" id="A0A835RUE4"/>
<comment type="caution">
    <text evidence="2">The sequence shown here is derived from an EMBL/GenBank/DDBJ whole genome shotgun (WGS) entry which is preliminary data.</text>
</comment>
<dbReference type="OrthoDB" id="10255285at2759"/>
<evidence type="ECO:0000313" key="3">
    <source>
        <dbReference type="Proteomes" id="UP000636800"/>
    </source>
</evidence>
<sequence>MAQEGKFRWVIEAERTTRSAWPGIEKGKRRLRDRNSDWAGSECTGHRRGGREGNEKELWVLFGYEKEAVGASVALAIGRGGPAWETLGSGMRVG</sequence>
<proteinExistence type="predicted"/>
<dbReference type="EMBL" id="JADCNL010000002">
    <property type="protein sequence ID" value="KAG0492303.1"/>
    <property type="molecule type" value="Genomic_DNA"/>
</dbReference>
<organism evidence="2 3">
    <name type="scientific">Vanilla planifolia</name>
    <name type="common">Vanilla</name>
    <dbReference type="NCBI Taxonomy" id="51239"/>
    <lineage>
        <taxon>Eukaryota</taxon>
        <taxon>Viridiplantae</taxon>
        <taxon>Streptophyta</taxon>
        <taxon>Embryophyta</taxon>
        <taxon>Tracheophyta</taxon>
        <taxon>Spermatophyta</taxon>
        <taxon>Magnoliopsida</taxon>
        <taxon>Liliopsida</taxon>
        <taxon>Asparagales</taxon>
        <taxon>Orchidaceae</taxon>
        <taxon>Vanilloideae</taxon>
        <taxon>Vanilleae</taxon>
        <taxon>Vanilla</taxon>
    </lineage>
</organism>
<keyword evidence="3" id="KW-1185">Reference proteome</keyword>
<dbReference type="Proteomes" id="UP000636800">
    <property type="component" value="Chromosome 2"/>
</dbReference>
<accession>A0A835RUE4</accession>
<gene>
    <name evidence="2" type="ORF">HPP92_005701</name>
</gene>